<feature type="domain" description="CBS" evidence="10">
    <location>
        <begin position="136"/>
        <end position="199"/>
    </location>
</feature>
<sequence length="447" mass="49642">MAMGFHADEIRQLIKKGNFVELTELLKDSHPVDIAELFNELDPQEYLCVFKRLEFSTARDVLEELDPEKITFILTNIKLQYAALLIREMSSDDVADYLGMLPENIRQNFLYLLKNQDQKDIRTLLSYPETSAGGRMTTDFIAFPKDMKAEEALNKLAELAPDAEMIYYVYVVDHKGKLLGVVSLRDLVLSAPHTPLGGIMNTDVKKVLASQDQEEVTRLMEKYGFLALPVVDEEGVLLGIVTVDDVMDVVEEEATEDILKMVGTEEEIDPERSSPWYRARRRLPWILVALFGEIISGNVIKNFSEALQALVALSFFIPLLMDMGGNVGTQSAAIVVRGLATGEVNPEALWKNLLRETGVGVVLGLINGAMVAVIAYIWQGMPALGLVVGISMVLNLTIAALLGTFIPLMWNKLGRDPAVTSGPFVTTLLDIIGLFVYFSTALWILKL</sequence>
<feature type="transmembrane region" description="Helical" evidence="9">
    <location>
        <begin position="384"/>
        <end position="410"/>
    </location>
</feature>
<name>A0A5S5AWF5_9FIRM</name>
<dbReference type="SUPFAM" id="SSF158791">
    <property type="entry name" value="MgtE N-terminal domain-like"/>
    <property type="match status" value="1"/>
</dbReference>
<keyword evidence="9" id="KW-0479">Metal-binding</keyword>
<keyword evidence="9" id="KW-1003">Cell membrane</keyword>
<dbReference type="InterPro" id="IPR006667">
    <property type="entry name" value="SLC41_membr_dom"/>
</dbReference>
<keyword evidence="3 9" id="KW-0813">Transport</keyword>
<dbReference type="Gene3D" id="1.10.357.20">
    <property type="entry name" value="SLC41 divalent cation transporters, integral membrane domain"/>
    <property type="match status" value="1"/>
</dbReference>
<dbReference type="AlphaFoldDB" id="A0A5S5AWF5"/>
<protein>
    <recommendedName>
        <fullName evidence="9">Magnesium transporter MgtE</fullName>
    </recommendedName>
</protein>
<evidence type="ECO:0000256" key="4">
    <source>
        <dbReference type="ARBA" id="ARBA00022692"/>
    </source>
</evidence>
<dbReference type="InterPro" id="IPR036739">
    <property type="entry name" value="SLC41_membr_dom_sf"/>
</dbReference>
<evidence type="ECO:0000256" key="5">
    <source>
        <dbReference type="ARBA" id="ARBA00022842"/>
    </source>
</evidence>
<dbReference type="InterPro" id="IPR046342">
    <property type="entry name" value="CBS_dom_sf"/>
</dbReference>
<dbReference type="Gene3D" id="1.25.60.10">
    <property type="entry name" value="MgtE N-terminal domain-like"/>
    <property type="match status" value="1"/>
</dbReference>
<dbReference type="InterPro" id="IPR000644">
    <property type="entry name" value="CBS_dom"/>
</dbReference>
<evidence type="ECO:0000256" key="1">
    <source>
        <dbReference type="ARBA" id="ARBA00004141"/>
    </source>
</evidence>
<dbReference type="Pfam" id="PF01769">
    <property type="entry name" value="MgtE"/>
    <property type="match status" value="1"/>
</dbReference>
<dbReference type="Gene3D" id="3.10.580.10">
    <property type="entry name" value="CBS-domain"/>
    <property type="match status" value="1"/>
</dbReference>
<dbReference type="OrthoDB" id="9790355at2"/>
<accession>A0A5S5AWF5</accession>
<comment type="similarity">
    <text evidence="2 9">Belongs to the SLC41A transporter family.</text>
</comment>
<evidence type="ECO:0000259" key="10">
    <source>
        <dbReference type="PROSITE" id="PS51371"/>
    </source>
</evidence>
<evidence type="ECO:0000256" key="6">
    <source>
        <dbReference type="ARBA" id="ARBA00022989"/>
    </source>
</evidence>
<keyword evidence="8" id="KW-0129">CBS domain</keyword>
<reference evidence="11 12" key="1">
    <citation type="submission" date="2019-07" db="EMBL/GenBank/DDBJ databases">
        <title>Genomic Encyclopedia of Type Strains, Phase I: the one thousand microbial genomes (KMG-I) project.</title>
        <authorList>
            <person name="Kyrpides N."/>
        </authorList>
    </citation>
    <scope>NUCLEOTIDE SEQUENCE [LARGE SCALE GENOMIC DNA]</scope>
    <source>
        <strain evidence="11 12">DSM 16647</strain>
    </source>
</reference>
<dbReference type="PANTHER" id="PTHR43773:SF1">
    <property type="entry name" value="MAGNESIUM TRANSPORTER MGTE"/>
    <property type="match status" value="1"/>
</dbReference>
<comment type="subunit">
    <text evidence="9">Homodimer.</text>
</comment>
<dbReference type="InterPro" id="IPR006669">
    <property type="entry name" value="MgtE_transporter"/>
</dbReference>
<dbReference type="Pfam" id="PF03448">
    <property type="entry name" value="MgtE_N"/>
    <property type="match status" value="1"/>
</dbReference>
<keyword evidence="6 9" id="KW-1133">Transmembrane helix</keyword>
<dbReference type="GO" id="GO:0015095">
    <property type="term" value="F:magnesium ion transmembrane transporter activity"/>
    <property type="evidence" value="ECO:0007669"/>
    <property type="project" value="UniProtKB-UniRule"/>
</dbReference>
<dbReference type="Pfam" id="PF00571">
    <property type="entry name" value="CBS"/>
    <property type="match status" value="2"/>
</dbReference>
<comment type="function">
    <text evidence="9">Acts as a magnesium transporter.</text>
</comment>
<comment type="subcellular location">
    <subcellularLocation>
        <location evidence="9">Cell membrane</location>
        <topology evidence="9">Multi-pass membrane protein</topology>
    </subcellularLocation>
    <subcellularLocation>
        <location evidence="1">Membrane</location>
        <topology evidence="1">Multi-pass membrane protein</topology>
    </subcellularLocation>
</comment>
<dbReference type="InterPro" id="IPR006668">
    <property type="entry name" value="Mg_transptr_MgtE_intracell_dom"/>
</dbReference>
<evidence type="ECO:0000256" key="3">
    <source>
        <dbReference type="ARBA" id="ARBA00022448"/>
    </source>
</evidence>
<dbReference type="RefSeq" id="WP_148866767.1">
    <property type="nucleotide sequence ID" value="NZ_VNHO01000008.1"/>
</dbReference>
<evidence type="ECO:0000313" key="11">
    <source>
        <dbReference type="EMBL" id="TYP56701.1"/>
    </source>
</evidence>
<evidence type="ECO:0000313" key="12">
    <source>
        <dbReference type="Proteomes" id="UP000322294"/>
    </source>
</evidence>
<dbReference type="SMART" id="SM00116">
    <property type="entry name" value="CBS"/>
    <property type="match status" value="2"/>
</dbReference>
<gene>
    <name evidence="11" type="ORF">LZ11_00980</name>
</gene>
<keyword evidence="12" id="KW-1185">Reference proteome</keyword>
<evidence type="ECO:0000256" key="2">
    <source>
        <dbReference type="ARBA" id="ARBA00009749"/>
    </source>
</evidence>
<dbReference type="InterPro" id="IPR038076">
    <property type="entry name" value="MgtE_N_sf"/>
</dbReference>
<feature type="transmembrane region" description="Helical" evidence="9">
    <location>
        <begin position="359"/>
        <end position="378"/>
    </location>
</feature>
<keyword evidence="7 9" id="KW-0472">Membrane</keyword>
<dbReference type="SMART" id="SM00924">
    <property type="entry name" value="MgtE_N"/>
    <property type="match status" value="1"/>
</dbReference>
<dbReference type="NCBIfam" id="TIGR00400">
    <property type="entry name" value="mgtE"/>
    <property type="match status" value="1"/>
</dbReference>
<organism evidence="11 12">
    <name type="scientific">Thermosediminibacter litoriperuensis</name>
    <dbReference type="NCBI Taxonomy" id="291989"/>
    <lineage>
        <taxon>Bacteria</taxon>
        <taxon>Bacillati</taxon>
        <taxon>Bacillota</taxon>
        <taxon>Clostridia</taxon>
        <taxon>Thermosediminibacterales</taxon>
        <taxon>Thermosediminibacteraceae</taxon>
        <taxon>Thermosediminibacter</taxon>
    </lineage>
</organism>
<feature type="domain" description="CBS" evidence="10">
    <location>
        <begin position="200"/>
        <end position="256"/>
    </location>
</feature>
<dbReference type="EMBL" id="VNHO01000008">
    <property type="protein sequence ID" value="TYP56701.1"/>
    <property type="molecule type" value="Genomic_DNA"/>
</dbReference>
<evidence type="ECO:0000256" key="7">
    <source>
        <dbReference type="ARBA" id="ARBA00023136"/>
    </source>
</evidence>
<dbReference type="GO" id="GO:0005886">
    <property type="term" value="C:plasma membrane"/>
    <property type="evidence" value="ECO:0007669"/>
    <property type="project" value="UniProtKB-SubCell"/>
</dbReference>
<feature type="transmembrane region" description="Helical" evidence="9">
    <location>
        <begin position="422"/>
        <end position="445"/>
    </location>
</feature>
<keyword evidence="4 9" id="KW-0812">Transmembrane</keyword>
<dbReference type="Proteomes" id="UP000322294">
    <property type="component" value="Unassembled WGS sequence"/>
</dbReference>
<comment type="caution">
    <text evidence="9">Lacks conserved residue(s) required for the propagation of feature annotation.</text>
</comment>
<dbReference type="CDD" id="cd04606">
    <property type="entry name" value="CBS_pair_Mg_transporter"/>
    <property type="match status" value="1"/>
</dbReference>
<dbReference type="GO" id="GO:0046872">
    <property type="term" value="F:metal ion binding"/>
    <property type="evidence" value="ECO:0007669"/>
    <property type="project" value="UniProtKB-KW"/>
</dbReference>
<evidence type="ECO:0000256" key="8">
    <source>
        <dbReference type="PROSITE-ProRule" id="PRU00703"/>
    </source>
</evidence>
<dbReference type="PROSITE" id="PS51371">
    <property type="entry name" value="CBS"/>
    <property type="match status" value="2"/>
</dbReference>
<dbReference type="PANTHER" id="PTHR43773">
    <property type="entry name" value="MAGNESIUM TRANSPORTER MGTE"/>
    <property type="match status" value="1"/>
</dbReference>
<dbReference type="SUPFAM" id="SSF161093">
    <property type="entry name" value="MgtE membrane domain-like"/>
    <property type="match status" value="1"/>
</dbReference>
<evidence type="ECO:0000256" key="9">
    <source>
        <dbReference type="RuleBase" id="RU362011"/>
    </source>
</evidence>
<dbReference type="SUPFAM" id="SSF54631">
    <property type="entry name" value="CBS-domain pair"/>
    <property type="match status" value="1"/>
</dbReference>
<proteinExistence type="inferred from homology"/>
<comment type="caution">
    <text evidence="11">The sequence shown here is derived from an EMBL/GenBank/DDBJ whole genome shotgun (WGS) entry which is preliminary data.</text>
</comment>
<keyword evidence="5 9" id="KW-0460">Magnesium</keyword>